<dbReference type="SUPFAM" id="SSF109854">
    <property type="entry name" value="DinB/YfiT-like putative metalloenzymes"/>
    <property type="match status" value="1"/>
</dbReference>
<evidence type="ECO:0000259" key="1">
    <source>
        <dbReference type="Pfam" id="PF12867"/>
    </source>
</evidence>
<reference evidence="2 3" key="1">
    <citation type="submission" date="2024-09" db="EMBL/GenBank/DDBJ databases">
        <authorList>
            <person name="Sun Q."/>
            <person name="Mori K."/>
        </authorList>
    </citation>
    <scope>NUCLEOTIDE SEQUENCE [LARGE SCALE GENOMIC DNA]</scope>
    <source>
        <strain evidence="2 3">JCM 11683</strain>
    </source>
</reference>
<dbReference type="Pfam" id="PF12867">
    <property type="entry name" value="DinB_2"/>
    <property type="match status" value="1"/>
</dbReference>
<comment type="caution">
    <text evidence="2">The sequence shown here is derived from an EMBL/GenBank/DDBJ whole genome shotgun (WGS) entry which is preliminary data.</text>
</comment>
<dbReference type="EMBL" id="JBHMAU010000038">
    <property type="protein sequence ID" value="MFB9775785.1"/>
    <property type="molecule type" value="Genomic_DNA"/>
</dbReference>
<name>A0ABV5X019_9MICO</name>
<evidence type="ECO:0000313" key="2">
    <source>
        <dbReference type="EMBL" id="MFB9775785.1"/>
    </source>
</evidence>
<gene>
    <name evidence="2" type="ORF">ACFFN1_05085</name>
</gene>
<dbReference type="Proteomes" id="UP001589707">
    <property type="component" value="Unassembled WGS sequence"/>
</dbReference>
<dbReference type="NCBIfam" id="NF047843">
    <property type="entry name" value="MST_Rv0443"/>
    <property type="match status" value="1"/>
</dbReference>
<evidence type="ECO:0000313" key="3">
    <source>
        <dbReference type="Proteomes" id="UP001589707"/>
    </source>
</evidence>
<keyword evidence="3" id="KW-1185">Reference proteome</keyword>
<feature type="domain" description="DinB-like" evidence="1">
    <location>
        <begin position="16"/>
        <end position="157"/>
    </location>
</feature>
<organism evidence="2 3">
    <name type="scientific">Brevibacterium otitidis</name>
    <dbReference type="NCBI Taxonomy" id="53364"/>
    <lineage>
        <taxon>Bacteria</taxon>
        <taxon>Bacillati</taxon>
        <taxon>Actinomycetota</taxon>
        <taxon>Actinomycetes</taxon>
        <taxon>Micrococcales</taxon>
        <taxon>Brevibacteriaceae</taxon>
        <taxon>Brevibacterium</taxon>
    </lineage>
</organism>
<dbReference type="Gene3D" id="1.20.120.450">
    <property type="entry name" value="dinb family like domain"/>
    <property type="match status" value="1"/>
</dbReference>
<protein>
    <submittedName>
        <fullName evidence="2">DinB family protein</fullName>
    </submittedName>
</protein>
<proteinExistence type="predicted"/>
<sequence>MDARAVLADMLTRPFAVARQVLDGITTAELNAHLAAGTNSIAWLLWHTGREADVQLAALASAPEVWTAQAFHARLGLPAEGFGFGHTAEQAAAVRIEDPATLGDYLTAVEEALAAYLERLQPADLDAVIDTSYDPPVTRGARLVSIIDDAAQHAGQAAFIRGALGWDAPRP</sequence>
<dbReference type="InterPro" id="IPR024775">
    <property type="entry name" value="DinB-like"/>
</dbReference>
<accession>A0ABV5X019</accession>
<dbReference type="InterPro" id="IPR034660">
    <property type="entry name" value="DinB/YfiT-like"/>
</dbReference>
<dbReference type="RefSeq" id="WP_376839216.1">
    <property type="nucleotide sequence ID" value="NZ_JBHMAU010000038.1"/>
</dbReference>